<feature type="transmembrane region" description="Helical" evidence="7">
    <location>
        <begin position="115"/>
        <end position="135"/>
    </location>
</feature>
<evidence type="ECO:0000256" key="1">
    <source>
        <dbReference type="ARBA" id="ARBA00004651"/>
    </source>
</evidence>
<feature type="transmembrane region" description="Helical" evidence="7">
    <location>
        <begin position="73"/>
        <end position="95"/>
    </location>
</feature>
<gene>
    <name evidence="9" type="ORF">E1B25_07265</name>
</gene>
<evidence type="ECO:0000313" key="9">
    <source>
        <dbReference type="EMBL" id="TDE39875.1"/>
    </source>
</evidence>
<feature type="domain" description="Tripartite ATP-independent periplasmic transporters DctQ component" evidence="8">
    <location>
        <begin position="13"/>
        <end position="142"/>
    </location>
</feature>
<keyword evidence="7" id="KW-0997">Cell inner membrane</keyword>
<keyword evidence="5 7" id="KW-1133">Transmembrane helix</keyword>
<dbReference type="GO" id="GO:0005886">
    <property type="term" value="C:plasma membrane"/>
    <property type="evidence" value="ECO:0007669"/>
    <property type="project" value="UniProtKB-SubCell"/>
</dbReference>
<organism evidence="9 10">
    <name type="scientific">Antarcticimicrobium sediminis</name>
    <dbReference type="NCBI Taxonomy" id="2546227"/>
    <lineage>
        <taxon>Bacteria</taxon>
        <taxon>Pseudomonadati</taxon>
        <taxon>Pseudomonadota</taxon>
        <taxon>Alphaproteobacteria</taxon>
        <taxon>Rhodobacterales</taxon>
        <taxon>Paracoccaceae</taxon>
        <taxon>Antarcticimicrobium</taxon>
    </lineage>
</organism>
<name>A0A4R5EXV8_9RHOB</name>
<comment type="caution">
    <text evidence="9">The sequence shown here is derived from an EMBL/GenBank/DDBJ whole genome shotgun (WGS) entry which is preliminary data.</text>
</comment>
<keyword evidence="3" id="KW-1003">Cell membrane</keyword>
<evidence type="ECO:0000256" key="2">
    <source>
        <dbReference type="ARBA" id="ARBA00022448"/>
    </source>
</evidence>
<dbReference type="AlphaFoldDB" id="A0A4R5EXV8"/>
<comment type="subcellular location">
    <subcellularLocation>
        <location evidence="7">Cell inner membrane</location>
        <topology evidence="7">Multi-pass membrane protein</topology>
    </subcellularLocation>
    <subcellularLocation>
        <location evidence="1">Cell membrane</location>
        <topology evidence="1">Multi-pass membrane protein</topology>
    </subcellularLocation>
</comment>
<feature type="transmembrane region" description="Helical" evidence="7">
    <location>
        <begin position="38"/>
        <end position="66"/>
    </location>
</feature>
<keyword evidence="10" id="KW-1185">Reference proteome</keyword>
<dbReference type="Pfam" id="PF04290">
    <property type="entry name" value="DctQ"/>
    <property type="match status" value="1"/>
</dbReference>
<dbReference type="OrthoDB" id="7363060at2"/>
<evidence type="ECO:0000256" key="4">
    <source>
        <dbReference type="ARBA" id="ARBA00022692"/>
    </source>
</evidence>
<dbReference type="InterPro" id="IPR055348">
    <property type="entry name" value="DctQ"/>
</dbReference>
<accession>A0A4R5EXV8</accession>
<keyword evidence="6 7" id="KW-0472">Membrane</keyword>
<comment type="caution">
    <text evidence="7">Lacks conserved residue(s) required for the propagation of feature annotation.</text>
</comment>
<dbReference type="EMBL" id="SMFP01000003">
    <property type="protein sequence ID" value="TDE39875.1"/>
    <property type="molecule type" value="Genomic_DNA"/>
</dbReference>
<protein>
    <recommendedName>
        <fullName evidence="7">TRAP transporter small permease protein</fullName>
    </recommendedName>
</protein>
<sequence>MAMAGVIAYGAAAVVTVADVLGRRIGLPIEGVVDLVQLFVVTGAWLAMPYAFMSAAHVSVDFLLALMPDSLAVALRLLAAALTLGLLALMLWQGFLTFQTRTMFGDKSQQLGIPVAWYWYPLLVGLAASMLGVLLELHQALKRTPDHE</sequence>
<dbReference type="Proteomes" id="UP000294662">
    <property type="component" value="Unassembled WGS sequence"/>
</dbReference>
<comment type="function">
    <text evidence="7">Part of the tripartite ATP-independent periplasmic (TRAP) transport system.</text>
</comment>
<comment type="similarity">
    <text evidence="7">Belongs to the TRAP transporter small permease family.</text>
</comment>
<evidence type="ECO:0000256" key="3">
    <source>
        <dbReference type="ARBA" id="ARBA00022475"/>
    </source>
</evidence>
<keyword evidence="2 7" id="KW-0813">Transport</keyword>
<comment type="subunit">
    <text evidence="7">The complex comprises the extracytoplasmic solute receptor protein and the two transmembrane proteins.</text>
</comment>
<evidence type="ECO:0000313" key="10">
    <source>
        <dbReference type="Proteomes" id="UP000294662"/>
    </source>
</evidence>
<evidence type="ECO:0000256" key="6">
    <source>
        <dbReference type="ARBA" id="ARBA00023136"/>
    </source>
</evidence>
<keyword evidence="4 7" id="KW-0812">Transmembrane</keyword>
<reference evidence="9 10" key="1">
    <citation type="submission" date="2019-03" db="EMBL/GenBank/DDBJ databases">
        <authorList>
            <person name="Zhang S."/>
        </authorList>
    </citation>
    <scope>NUCLEOTIDE SEQUENCE [LARGE SCALE GENOMIC DNA]</scope>
    <source>
        <strain evidence="9 10">S4J41</strain>
    </source>
</reference>
<evidence type="ECO:0000256" key="5">
    <source>
        <dbReference type="ARBA" id="ARBA00022989"/>
    </source>
</evidence>
<evidence type="ECO:0000259" key="8">
    <source>
        <dbReference type="Pfam" id="PF04290"/>
    </source>
</evidence>
<proteinExistence type="inferred from homology"/>
<dbReference type="GO" id="GO:0022857">
    <property type="term" value="F:transmembrane transporter activity"/>
    <property type="evidence" value="ECO:0007669"/>
    <property type="project" value="UniProtKB-UniRule"/>
</dbReference>
<evidence type="ECO:0000256" key="7">
    <source>
        <dbReference type="RuleBase" id="RU369079"/>
    </source>
</evidence>